<sequence>MAPRRKKGASQPPSSQSSVHSRSEVSATRQEKSFALFESALAFARDTHPSDCEWIKTRQVLLYSAPLSSVQIVIHTHTLRKQLVESFDDFFTEYTYVVVASGFKGATAARFTPLLVACKGDEEALLGVFKNKRKTHAMASVYSMRDKWDSMREEYLAGGVDSLEALPYIGSTTKYHLARNIGLLQCAKPDLHLLRFCSAHGWGDGPDAVRRMVQAFADHSGIDEIGYADFVLWIWLSHGEGQERPCCHGGYALR</sequence>
<feature type="compositionally biased region" description="Low complexity" evidence="1">
    <location>
        <begin position="10"/>
        <end position="25"/>
    </location>
</feature>
<reference evidence="2 3" key="1">
    <citation type="journal article" date="2018" name="PLoS ONE">
        <title>The draft genome of Kipferlia bialata reveals reductive genome evolution in fornicate parasites.</title>
        <authorList>
            <person name="Tanifuji G."/>
            <person name="Takabayashi S."/>
            <person name="Kume K."/>
            <person name="Takagi M."/>
            <person name="Nakayama T."/>
            <person name="Kamikawa R."/>
            <person name="Inagaki Y."/>
            <person name="Hashimoto T."/>
        </authorList>
    </citation>
    <scope>NUCLEOTIDE SEQUENCE [LARGE SCALE GENOMIC DNA]</scope>
    <source>
        <strain evidence="2">NY0173</strain>
    </source>
</reference>
<dbReference type="Proteomes" id="UP000265618">
    <property type="component" value="Unassembled WGS sequence"/>
</dbReference>
<accession>A0A9K3CRU6</accession>
<evidence type="ECO:0000256" key="1">
    <source>
        <dbReference type="SAM" id="MobiDB-lite"/>
    </source>
</evidence>
<comment type="caution">
    <text evidence="2">The sequence shown here is derived from an EMBL/GenBank/DDBJ whole genome shotgun (WGS) entry which is preliminary data.</text>
</comment>
<gene>
    <name evidence="2" type="ORF">KIPB_001283</name>
</gene>
<keyword evidence="3" id="KW-1185">Reference proteome</keyword>
<protein>
    <recommendedName>
        <fullName evidence="4">DNA glycosylase</fullName>
    </recommendedName>
</protein>
<dbReference type="OrthoDB" id="10258046at2759"/>
<proteinExistence type="predicted"/>
<organism evidence="2 3">
    <name type="scientific">Kipferlia bialata</name>
    <dbReference type="NCBI Taxonomy" id="797122"/>
    <lineage>
        <taxon>Eukaryota</taxon>
        <taxon>Metamonada</taxon>
        <taxon>Carpediemonas-like organisms</taxon>
        <taxon>Kipferlia</taxon>
    </lineage>
</organism>
<feature type="region of interest" description="Disordered" evidence="1">
    <location>
        <begin position="1"/>
        <end position="25"/>
    </location>
</feature>
<evidence type="ECO:0000313" key="2">
    <source>
        <dbReference type="EMBL" id="GIQ80479.1"/>
    </source>
</evidence>
<dbReference type="AlphaFoldDB" id="A0A9K3CRU6"/>
<dbReference type="EMBL" id="BDIP01000178">
    <property type="protein sequence ID" value="GIQ80479.1"/>
    <property type="molecule type" value="Genomic_DNA"/>
</dbReference>
<evidence type="ECO:0000313" key="3">
    <source>
        <dbReference type="Proteomes" id="UP000265618"/>
    </source>
</evidence>
<name>A0A9K3CRU6_9EUKA</name>
<evidence type="ECO:0008006" key="4">
    <source>
        <dbReference type="Google" id="ProtNLM"/>
    </source>
</evidence>